<keyword evidence="2 4" id="KW-0808">Transferase</keyword>
<dbReference type="SUPFAM" id="SSF53448">
    <property type="entry name" value="Nucleotide-diphospho-sugar transferases"/>
    <property type="match status" value="1"/>
</dbReference>
<protein>
    <submittedName>
        <fullName evidence="4">Lipopolysaccharide 3-alpha-galactosyltransferase</fullName>
    </submittedName>
</protein>
<keyword evidence="1 4" id="KW-0328">Glycosyltransferase</keyword>
<organism evidence="4 5">
    <name type="scientific">Paenirhodobacter ferrireducens</name>
    <dbReference type="NCBI Taxonomy" id="1215032"/>
    <lineage>
        <taxon>Bacteria</taxon>
        <taxon>Pseudomonadati</taxon>
        <taxon>Pseudomonadota</taxon>
        <taxon>Alphaproteobacteria</taxon>
        <taxon>Rhodobacterales</taxon>
        <taxon>Rhodobacter group</taxon>
        <taxon>Paenirhodobacter</taxon>
    </lineage>
</organism>
<dbReference type="GO" id="GO:0046872">
    <property type="term" value="F:metal ion binding"/>
    <property type="evidence" value="ECO:0007669"/>
    <property type="project" value="UniProtKB-KW"/>
</dbReference>
<comment type="caution">
    <text evidence="4">The sequence shown here is derived from an EMBL/GenBank/DDBJ whole genome shotgun (WGS) entry which is preliminary data.</text>
</comment>
<evidence type="ECO:0000313" key="5">
    <source>
        <dbReference type="Proteomes" id="UP000286594"/>
    </source>
</evidence>
<keyword evidence="3" id="KW-0479">Metal-binding</keyword>
<accession>A0A443LBX1</accession>
<evidence type="ECO:0000256" key="3">
    <source>
        <dbReference type="ARBA" id="ARBA00022723"/>
    </source>
</evidence>
<dbReference type="EMBL" id="SAVB01000018">
    <property type="protein sequence ID" value="RWR46615.1"/>
    <property type="molecule type" value="Genomic_DNA"/>
</dbReference>
<dbReference type="Gene3D" id="3.90.550.10">
    <property type="entry name" value="Spore Coat Polysaccharide Biosynthesis Protein SpsA, Chain A"/>
    <property type="match status" value="1"/>
</dbReference>
<dbReference type="Pfam" id="PF01501">
    <property type="entry name" value="Glyco_transf_8"/>
    <property type="match status" value="1"/>
</dbReference>
<evidence type="ECO:0000256" key="1">
    <source>
        <dbReference type="ARBA" id="ARBA00022676"/>
    </source>
</evidence>
<reference evidence="4 5" key="1">
    <citation type="submission" date="2019-01" db="EMBL/GenBank/DDBJ databases">
        <title>Sinorhodobacter populi sp. nov. isolated from the symptomatic bark tissue of Populus euramericana canker.</title>
        <authorList>
            <person name="Xu G."/>
        </authorList>
    </citation>
    <scope>NUCLEOTIDE SEQUENCE [LARGE SCALE GENOMIC DNA]</scope>
    <source>
        <strain evidence="4 5">CCTCC AB2012026</strain>
    </source>
</reference>
<dbReference type="InterPro" id="IPR050748">
    <property type="entry name" value="Glycosyltrans_8_dom-fam"/>
</dbReference>
<name>A0A443LBX1_9RHOB</name>
<evidence type="ECO:0000256" key="2">
    <source>
        <dbReference type="ARBA" id="ARBA00022679"/>
    </source>
</evidence>
<proteinExistence type="predicted"/>
<sequence length="301" mass="33331">MPAPVSPPPEPRIVYVTDAGLLKPTLVSLWSLLEHLSTSAEVQVWGDGLSTDEWEAVHRVAKVNPRVTLVTRALSAEMFAGARSPAAHISAAAMGRLFIPRHLSGRVLYIDGDTLICGDVSPLFATEFGGGRIAGVRDYLISKWIALGQGDTPSHIARITDIRRNAPPEGYINSGILLLDCDSIREAPGLLARLEDVAAASAARWGDQDHLNFLFAGCIHHLNPAWNASWSRTGDQRRFIRALGGTPEELAPRPAAIMHFHGPKKPWKAPRFDLWSRRARAVWHYRRELRRFRSLFPDLVP</sequence>
<dbReference type="GO" id="GO:0016757">
    <property type="term" value="F:glycosyltransferase activity"/>
    <property type="evidence" value="ECO:0007669"/>
    <property type="project" value="UniProtKB-KW"/>
</dbReference>
<dbReference type="InterPro" id="IPR029044">
    <property type="entry name" value="Nucleotide-diphossugar_trans"/>
</dbReference>
<dbReference type="OrthoDB" id="5672604at2"/>
<dbReference type="PANTHER" id="PTHR13778:SF47">
    <property type="entry name" value="LIPOPOLYSACCHARIDE 1,3-GALACTOSYLTRANSFERASE"/>
    <property type="match status" value="1"/>
</dbReference>
<dbReference type="PANTHER" id="PTHR13778">
    <property type="entry name" value="GLYCOSYLTRANSFERASE 8 DOMAIN-CONTAINING PROTEIN"/>
    <property type="match status" value="1"/>
</dbReference>
<gene>
    <name evidence="4" type="ORF">EOW65_13090</name>
</gene>
<dbReference type="RefSeq" id="WP_128150118.1">
    <property type="nucleotide sequence ID" value="NZ_SAVB01000018.1"/>
</dbReference>
<dbReference type="InterPro" id="IPR002495">
    <property type="entry name" value="Glyco_trans_8"/>
</dbReference>
<keyword evidence="5" id="KW-1185">Reference proteome</keyword>
<dbReference type="Proteomes" id="UP000286594">
    <property type="component" value="Unassembled WGS sequence"/>
</dbReference>
<dbReference type="AlphaFoldDB" id="A0A443LBX1"/>
<evidence type="ECO:0000313" key="4">
    <source>
        <dbReference type="EMBL" id="RWR46615.1"/>
    </source>
</evidence>